<organism evidence="1 2">
    <name type="scientific">Stichopus japonicus</name>
    <name type="common">Sea cucumber</name>
    <dbReference type="NCBI Taxonomy" id="307972"/>
    <lineage>
        <taxon>Eukaryota</taxon>
        <taxon>Metazoa</taxon>
        <taxon>Echinodermata</taxon>
        <taxon>Eleutherozoa</taxon>
        <taxon>Echinozoa</taxon>
        <taxon>Holothuroidea</taxon>
        <taxon>Aspidochirotacea</taxon>
        <taxon>Aspidochirotida</taxon>
        <taxon>Stichopodidae</taxon>
        <taxon>Apostichopus</taxon>
    </lineage>
</organism>
<name>A0A2G8LJ63_STIJA</name>
<comment type="caution">
    <text evidence="1">The sequence shown here is derived from an EMBL/GenBank/DDBJ whole genome shotgun (WGS) entry which is preliminary data.</text>
</comment>
<dbReference type="OrthoDB" id="6065502at2759"/>
<dbReference type="Proteomes" id="UP000230750">
    <property type="component" value="Unassembled WGS sequence"/>
</dbReference>
<protein>
    <recommendedName>
        <fullName evidence="3">ZU5 domain-containing protein</fullName>
    </recommendedName>
</protein>
<accession>A0A2G8LJ63</accession>
<dbReference type="AlphaFoldDB" id="A0A2G8LJ63"/>
<keyword evidence="2" id="KW-1185">Reference proteome</keyword>
<sequence>MLVEEGYERLDVQRALKLSHGKLDLGRRLFALAKEEHESLTLHKPVTLIIPHCALTTTNQMGIGVYSGVLQTDKSVKWSLERKHLSCSMNSQHFAVEAQKPCLIGLHVPFISKSLKRVCVLPIVHRVSESGDQLTIHLWFHNDDALEREVSSRCFQFRFKGFIYGRAIAMSAFRPRAIYGFSI</sequence>
<gene>
    <name evidence="1" type="ORF">BSL78_02799</name>
</gene>
<evidence type="ECO:0008006" key="3">
    <source>
        <dbReference type="Google" id="ProtNLM"/>
    </source>
</evidence>
<proteinExistence type="predicted"/>
<dbReference type="EMBL" id="MRZV01000061">
    <property type="protein sequence ID" value="PIK60303.1"/>
    <property type="molecule type" value="Genomic_DNA"/>
</dbReference>
<evidence type="ECO:0000313" key="1">
    <source>
        <dbReference type="EMBL" id="PIK60303.1"/>
    </source>
</evidence>
<evidence type="ECO:0000313" key="2">
    <source>
        <dbReference type="Proteomes" id="UP000230750"/>
    </source>
</evidence>
<reference evidence="1 2" key="1">
    <citation type="journal article" date="2017" name="PLoS Biol.">
        <title>The sea cucumber genome provides insights into morphological evolution and visceral regeneration.</title>
        <authorList>
            <person name="Zhang X."/>
            <person name="Sun L."/>
            <person name="Yuan J."/>
            <person name="Sun Y."/>
            <person name="Gao Y."/>
            <person name="Zhang L."/>
            <person name="Li S."/>
            <person name="Dai H."/>
            <person name="Hamel J.F."/>
            <person name="Liu C."/>
            <person name="Yu Y."/>
            <person name="Liu S."/>
            <person name="Lin W."/>
            <person name="Guo K."/>
            <person name="Jin S."/>
            <person name="Xu P."/>
            <person name="Storey K.B."/>
            <person name="Huan P."/>
            <person name="Zhang T."/>
            <person name="Zhou Y."/>
            <person name="Zhang J."/>
            <person name="Lin C."/>
            <person name="Li X."/>
            <person name="Xing L."/>
            <person name="Huo D."/>
            <person name="Sun M."/>
            <person name="Wang L."/>
            <person name="Mercier A."/>
            <person name="Li F."/>
            <person name="Yang H."/>
            <person name="Xiang J."/>
        </authorList>
    </citation>
    <scope>NUCLEOTIDE SEQUENCE [LARGE SCALE GENOMIC DNA]</scope>
    <source>
        <strain evidence="1">Shaxun</strain>
        <tissue evidence="1">Muscle</tissue>
    </source>
</reference>